<feature type="transmembrane region" description="Helical" evidence="6">
    <location>
        <begin position="15"/>
        <end position="33"/>
    </location>
</feature>
<dbReference type="PANTHER" id="PTHR43702">
    <property type="entry name" value="L-FUCOSE-PROTON SYMPORTER"/>
    <property type="match status" value="1"/>
</dbReference>
<feature type="transmembrane region" description="Helical" evidence="6">
    <location>
        <begin position="195"/>
        <end position="214"/>
    </location>
</feature>
<dbReference type="OrthoDB" id="9795150at2"/>
<comment type="subcellular location">
    <subcellularLocation>
        <location evidence="1">Cell inner membrane</location>
        <topology evidence="1">Multi-pass membrane protein</topology>
    </subcellularLocation>
</comment>
<keyword evidence="4 6" id="KW-1133">Transmembrane helix</keyword>
<feature type="transmembrane region" description="Helical" evidence="6">
    <location>
        <begin position="381"/>
        <end position="400"/>
    </location>
</feature>
<feature type="transmembrane region" description="Helical" evidence="6">
    <location>
        <begin position="53"/>
        <end position="71"/>
    </location>
</feature>
<dbReference type="InterPro" id="IPR011701">
    <property type="entry name" value="MFS"/>
</dbReference>
<sequence length="446" mass="46602">MEATVDTQTSSKSNALPMVIVAGLFFILGFVTWMNGSLMPYLKQVLQLSPFQASLILFSFYIAVTFTALPSSAIIRKVGYKKGMALGLATMMFACFLFIPAAKTQMFALFLVAQLVMGAGQTLLQTAVNPYIVKCGPEESAAVRVSICGILNKGAGVVAPIVFSALILSGFSGLVGTELSQTQIDDMANSLITPYIGLGIFIGVLAFAVTKSPLPELQSEESGGDVNETGLIKAALRVPSLTLGVIALFFYVAVEVIAGDTIGAFALSLGVQNYAVMTSYTMACMVLGYILGIFLIPRVISQQTALSSSAVLGVILTLAIVFGDNQSYTIANTFLVPFGGAQLPDPLLLIAVLGLANAIVWPAIWPLALSGLGKLTATGSALLVMGIAGGAFGPLFVGLASSVPADQVGQAGAAALAQQGGYIVMLPCYLFILFYALKGHKMKSWK</sequence>
<dbReference type="EMBL" id="MWPV01000004">
    <property type="protein sequence ID" value="OUL57204.1"/>
    <property type="molecule type" value="Genomic_DNA"/>
</dbReference>
<name>A0A244CNM9_PSEDV</name>
<proteinExistence type="predicted"/>
<gene>
    <name evidence="7" type="ORF">B1199_13590</name>
</gene>
<dbReference type="Pfam" id="PF07690">
    <property type="entry name" value="MFS_1"/>
    <property type="match status" value="1"/>
</dbReference>
<evidence type="ECO:0000313" key="8">
    <source>
        <dbReference type="Proteomes" id="UP000194841"/>
    </source>
</evidence>
<evidence type="ECO:0000256" key="4">
    <source>
        <dbReference type="ARBA" id="ARBA00022989"/>
    </source>
</evidence>
<dbReference type="InterPro" id="IPR050375">
    <property type="entry name" value="MFS_TsgA-like"/>
</dbReference>
<dbReference type="GO" id="GO:0005886">
    <property type="term" value="C:plasma membrane"/>
    <property type="evidence" value="ECO:0007669"/>
    <property type="project" value="UniProtKB-SubCell"/>
</dbReference>
<feature type="transmembrane region" description="Helical" evidence="6">
    <location>
        <begin position="234"/>
        <end position="254"/>
    </location>
</feature>
<evidence type="ECO:0000256" key="5">
    <source>
        <dbReference type="ARBA" id="ARBA00023136"/>
    </source>
</evidence>
<comment type="caution">
    <text evidence="7">The sequence shown here is derived from an EMBL/GenBank/DDBJ whole genome shotgun (WGS) entry which is preliminary data.</text>
</comment>
<feature type="transmembrane region" description="Helical" evidence="6">
    <location>
        <begin position="83"/>
        <end position="101"/>
    </location>
</feature>
<dbReference type="PANTHER" id="PTHR43702:SF12">
    <property type="entry name" value="N-ACETYL GLUCOSAMINE TRANSPORTER NAGP"/>
    <property type="match status" value="1"/>
</dbReference>
<feature type="transmembrane region" description="Helical" evidence="6">
    <location>
        <begin position="420"/>
        <end position="437"/>
    </location>
</feature>
<dbReference type="SUPFAM" id="SSF103473">
    <property type="entry name" value="MFS general substrate transporter"/>
    <property type="match status" value="1"/>
</dbReference>
<keyword evidence="8" id="KW-1185">Reference proteome</keyword>
<feature type="transmembrane region" description="Helical" evidence="6">
    <location>
        <begin position="107"/>
        <end position="133"/>
    </location>
</feature>
<organism evidence="7 8">
    <name type="scientific">Pseudoalteromonas ulvae</name>
    <dbReference type="NCBI Taxonomy" id="107327"/>
    <lineage>
        <taxon>Bacteria</taxon>
        <taxon>Pseudomonadati</taxon>
        <taxon>Pseudomonadota</taxon>
        <taxon>Gammaproteobacteria</taxon>
        <taxon>Alteromonadales</taxon>
        <taxon>Pseudoalteromonadaceae</taxon>
        <taxon>Pseudoalteromonas</taxon>
    </lineage>
</organism>
<keyword evidence="2" id="KW-1003">Cell membrane</keyword>
<dbReference type="AlphaFoldDB" id="A0A244CNM9"/>
<evidence type="ECO:0000256" key="1">
    <source>
        <dbReference type="ARBA" id="ARBA00004429"/>
    </source>
</evidence>
<dbReference type="CDD" id="cd17394">
    <property type="entry name" value="MFS_FucP_like"/>
    <property type="match status" value="1"/>
</dbReference>
<feature type="transmembrane region" description="Helical" evidence="6">
    <location>
        <begin position="304"/>
        <end position="323"/>
    </location>
</feature>
<evidence type="ECO:0000256" key="2">
    <source>
        <dbReference type="ARBA" id="ARBA00022475"/>
    </source>
</evidence>
<feature type="transmembrane region" description="Helical" evidence="6">
    <location>
        <begin position="347"/>
        <end position="369"/>
    </location>
</feature>
<dbReference type="Proteomes" id="UP000194841">
    <property type="component" value="Unassembled WGS sequence"/>
</dbReference>
<feature type="transmembrane region" description="Helical" evidence="6">
    <location>
        <begin position="154"/>
        <end position="175"/>
    </location>
</feature>
<dbReference type="InterPro" id="IPR036259">
    <property type="entry name" value="MFS_trans_sf"/>
</dbReference>
<reference evidence="7 8" key="1">
    <citation type="submission" date="2017-02" db="EMBL/GenBank/DDBJ databases">
        <title>Pseudoalteromonas ulvae TC14 Genome.</title>
        <authorList>
            <person name="Molmeret M."/>
        </authorList>
    </citation>
    <scope>NUCLEOTIDE SEQUENCE [LARGE SCALE GENOMIC DNA]</scope>
    <source>
        <strain evidence="7">TC14</strain>
    </source>
</reference>
<evidence type="ECO:0000256" key="3">
    <source>
        <dbReference type="ARBA" id="ARBA00022692"/>
    </source>
</evidence>
<evidence type="ECO:0000256" key="6">
    <source>
        <dbReference type="SAM" id="Phobius"/>
    </source>
</evidence>
<dbReference type="NCBIfam" id="NF046060">
    <property type="entry name" value="NagP_SO3503"/>
    <property type="match status" value="1"/>
</dbReference>
<accession>A0A244CNM9</accession>
<evidence type="ECO:0000313" key="7">
    <source>
        <dbReference type="EMBL" id="OUL57204.1"/>
    </source>
</evidence>
<protein>
    <submittedName>
        <fullName evidence="7">Glucose/galactose MFS transporter</fullName>
    </submittedName>
</protein>
<dbReference type="RefSeq" id="WP_086744664.1">
    <property type="nucleotide sequence ID" value="NZ_MWPV01000004.1"/>
</dbReference>
<dbReference type="Gene3D" id="1.20.1250.20">
    <property type="entry name" value="MFS general substrate transporter like domains"/>
    <property type="match status" value="2"/>
</dbReference>
<keyword evidence="3 6" id="KW-0812">Transmembrane</keyword>
<feature type="transmembrane region" description="Helical" evidence="6">
    <location>
        <begin position="274"/>
        <end position="297"/>
    </location>
</feature>
<dbReference type="GO" id="GO:0022857">
    <property type="term" value="F:transmembrane transporter activity"/>
    <property type="evidence" value="ECO:0007669"/>
    <property type="project" value="InterPro"/>
</dbReference>
<keyword evidence="5 6" id="KW-0472">Membrane</keyword>